<dbReference type="SUPFAM" id="SSF52540">
    <property type="entry name" value="P-loop containing nucleoside triphosphate hydrolases"/>
    <property type="match status" value="1"/>
</dbReference>
<feature type="domain" description="Myosin motor" evidence="15">
    <location>
        <begin position="337"/>
        <end position="1044"/>
    </location>
</feature>
<dbReference type="OrthoDB" id="6108017at2759"/>
<dbReference type="eggNOG" id="KOG4229">
    <property type="taxonomic scope" value="Eukaryota"/>
</dbReference>
<dbReference type="InterPro" id="IPR027417">
    <property type="entry name" value="P-loop_NTPase"/>
</dbReference>
<keyword evidence="8 12" id="KW-0505">Motor protein</keyword>
<keyword evidence="10" id="KW-0206">Cytoskeleton</keyword>
<comment type="similarity">
    <text evidence="12">Belongs to the TRAFAC class myosin-kinesin ATPase superfamily. Myosin family.</text>
</comment>
<dbReference type="InterPro" id="IPR011009">
    <property type="entry name" value="Kinase-like_dom_sf"/>
</dbReference>
<feature type="region of interest" description="Actin-binding" evidence="12">
    <location>
        <begin position="925"/>
        <end position="947"/>
    </location>
</feature>
<dbReference type="GO" id="GO:0042995">
    <property type="term" value="C:cell projection"/>
    <property type="evidence" value="ECO:0007669"/>
    <property type="project" value="UniProtKB-SubCell"/>
</dbReference>
<protein>
    <recommendedName>
        <fullName evidence="18">Myosin motor domain-containing protein</fullName>
    </recommendedName>
</protein>
<dbReference type="STRING" id="10228.B3RS73"/>
<dbReference type="Pfam" id="PF00063">
    <property type="entry name" value="Myosin_head"/>
    <property type="match status" value="1"/>
</dbReference>
<dbReference type="Gene3D" id="1.20.58.530">
    <property type="match status" value="1"/>
</dbReference>
<accession>B3RS73</accession>
<keyword evidence="5 12" id="KW-0547">Nucleotide-binding</keyword>
<dbReference type="GeneID" id="6752214"/>
<feature type="domain" description="Protein kinase" evidence="14">
    <location>
        <begin position="19"/>
        <end position="293"/>
    </location>
</feature>
<dbReference type="InterPro" id="IPR000719">
    <property type="entry name" value="Prot_kinase_dom"/>
</dbReference>
<evidence type="ECO:0000256" key="2">
    <source>
        <dbReference type="ARBA" id="ARBA00004316"/>
    </source>
</evidence>
<keyword evidence="7 12" id="KW-0518">Myosin</keyword>
<dbReference type="PhylomeDB" id="B3RS73"/>
<dbReference type="InterPro" id="IPR001609">
    <property type="entry name" value="Myosin_head_motor_dom-like"/>
</dbReference>
<evidence type="ECO:0000313" key="17">
    <source>
        <dbReference type="Proteomes" id="UP000009022"/>
    </source>
</evidence>
<evidence type="ECO:0000256" key="12">
    <source>
        <dbReference type="PROSITE-ProRule" id="PRU00782"/>
    </source>
</evidence>
<dbReference type="CDD" id="cd06608">
    <property type="entry name" value="STKc_myosinIII_N_like"/>
    <property type="match status" value="1"/>
</dbReference>
<dbReference type="KEGG" id="tad:TRIADDRAFT_22946"/>
<dbReference type="GO" id="GO:0003779">
    <property type="term" value="F:actin binding"/>
    <property type="evidence" value="ECO:0007669"/>
    <property type="project" value="UniProtKB-KW"/>
</dbReference>
<keyword evidence="9 12" id="KW-0009">Actin-binding</keyword>
<evidence type="ECO:0000256" key="5">
    <source>
        <dbReference type="ARBA" id="ARBA00022741"/>
    </source>
</evidence>
<dbReference type="Gene3D" id="1.10.510.10">
    <property type="entry name" value="Transferase(Phosphotransferase) domain 1"/>
    <property type="match status" value="1"/>
</dbReference>
<dbReference type="PANTHER" id="PTHR46256:SF3">
    <property type="entry name" value="MYOSIN MOTOR DOMAIN-CONTAINING PROTEIN"/>
    <property type="match status" value="1"/>
</dbReference>
<dbReference type="EMBL" id="DS985243">
    <property type="protein sequence ID" value="EDV27005.1"/>
    <property type="molecule type" value="Genomic_DNA"/>
</dbReference>
<feature type="binding site" evidence="13">
    <location>
        <position position="48"/>
    </location>
    <ligand>
        <name>ATP</name>
        <dbReference type="ChEBI" id="CHEBI:30616"/>
    </ligand>
</feature>
<dbReference type="PROSITE" id="PS00108">
    <property type="entry name" value="PROTEIN_KINASE_ST"/>
    <property type="match status" value="1"/>
</dbReference>
<evidence type="ECO:0000256" key="3">
    <source>
        <dbReference type="ARBA" id="ARBA00022490"/>
    </source>
</evidence>
<dbReference type="RefSeq" id="XP_002111001.1">
    <property type="nucleotide sequence ID" value="XM_002110965.1"/>
</dbReference>
<dbReference type="GO" id="GO:0005524">
    <property type="term" value="F:ATP binding"/>
    <property type="evidence" value="ECO:0007669"/>
    <property type="project" value="UniProtKB-UniRule"/>
</dbReference>
<evidence type="ECO:0000256" key="10">
    <source>
        <dbReference type="ARBA" id="ARBA00023212"/>
    </source>
</evidence>
<dbReference type="FunCoup" id="B3RS73">
    <property type="interactions" value="633"/>
</dbReference>
<evidence type="ECO:0000259" key="14">
    <source>
        <dbReference type="PROSITE" id="PS50011"/>
    </source>
</evidence>
<dbReference type="eggNOG" id="KOG0587">
    <property type="taxonomic scope" value="Eukaryota"/>
</dbReference>
<dbReference type="PROSITE" id="PS50096">
    <property type="entry name" value="IQ"/>
    <property type="match status" value="1"/>
</dbReference>
<dbReference type="GO" id="GO:0004674">
    <property type="term" value="F:protein serine/threonine kinase activity"/>
    <property type="evidence" value="ECO:0000318"/>
    <property type="project" value="GO_Central"/>
</dbReference>
<reference evidence="16 17" key="1">
    <citation type="journal article" date="2008" name="Nature">
        <title>The Trichoplax genome and the nature of placozoans.</title>
        <authorList>
            <person name="Srivastava M."/>
            <person name="Begovic E."/>
            <person name="Chapman J."/>
            <person name="Putnam N.H."/>
            <person name="Hellsten U."/>
            <person name="Kawashima T."/>
            <person name="Kuo A."/>
            <person name="Mitros T."/>
            <person name="Salamov A."/>
            <person name="Carpenter M.L."/>
            <person name="Signorovitch A.Y."/>
            <person name="Moreno M.A."/>
            <person name="Kamm K."/>
            <person name="Grimwood J."/>
            <person name="Schmutz J."/>
            <person name="Shapiro H."/>
            <person name="Grigoriev I.V."/>
            <person name="Buss L.W."/>
            <person name="Schierwater B."/>
            <person name="Dellaporta S.L."/>
            <person name="Rokhsar D.S."/>
        </authorList>
    </citation>
    <scope>NUCLEOTIDE SEQUENCE [LARGE SCALE GENOMIC DNA]</scope>
    <source>
        <strain evidence="16 17">Grell-BS-1999</strain>
    </source>
</reference>
<dbReference type="Proteomes" id="UP000009022">
    <property type="component" value="Unassembled WGS sequence"/>
</dbReference>
<dbReference type="InterPro" id="IPR036961">
    <property type="entry name" value="Kinesin_motor_dom_sf"/>
</dbReference>
<dbReference type="InterPro" id="IPR008271">
    <property type="entry name" value="Ser/Thr_kinase_AS"/>
</dbReference>
<evidence type="ECO:0000256" key="11">
    <source>
        <dbReference type="ARBA" id="ARBA00023273"/>
    </source>
</evidence>
<dbReference type="SMART" id="SM00220">
    <property type="entry name" value="S_TKc"/>
    <property type="match status" value="1"/>
</dbReference>
<sequence>MTKSKIETIKNFPNPVGTWTLLDLIGDGLYSEVYTAKHNKKNMMVAMKITDNIWDRKERLLHEIDILRHHSQHPNIIKFQGCFLKRRHLTLTAEDQLWFALEYCQGGSVSELARRVRDKGNRIRENIIAYIIRETMNALAFLHERNIIHRDIKGGNILLTSEAHVKLIDFDVSAMLKTSQQRRQSCTGTSYWVAPEVIACKSYANQQFEERSYDSRCDTWSLGITAIELADGKPPFAEQHPDRAMYKILRSVPSTVKEPTLWRADFNDFIKWCLAKNADKRPFIQDLFAHPLIKDVPEKPVVVSVQKHFNHLKFIVIAEFNTIHEAAVKNRNQFFNYSINDLAKLEDLNEDSLLSHLISRYNMGQIYTYIGDILIAVNPFKPLKIYNNEYSNRYRSADITKHDPHIYAIASATYNDLIINKRNQCCIISGESGAGKTVSAGFLVQHLTKLGNATTRALEQKILQVNPLLEAFGNAQTLFNDNSSRFGKYLEMKFADDGTVTGAQLSQFLLEKSRIVSQANEERNFHILYYILYGFQFNKIAKKYHLPENPEAAIFHDTTKAIKTRYIDKFREVQECFHVIGFSKEELDNTFSILAAVLQIGDIDFLRDQSNEHLIERSLIKNNEKLRVVAKLLSVNAEDIEDALIRNTTAAAGEVIVMNNTVTKATECRDAMAKALYGRLFAWIVDRINMLLKPDSHYDRLYNIGILDIFGFEKFDKNSFEQLCINIANEQIQYFFNRHIFSLEQEEYVTEGINLDTVSFKDNKPVLDMFLNRRNGLLTILDDETVLTTSSTRTLVDKLHEGLAKNEYYLQPRDNSASFAIFHYAAKVIYDASLFLFKNRDTLQQDIVQLLSTSAHPSTKTTYIPRKNANLLSINDNSDQFRSLPYPKVKSLKSKKKLPHLLGRPRSGSNTHSKLTVASYFRNSLAELLSKMTEAQPHFVRCIKPNSRNEADNFDQDRVLTQLTYTGVIETTNIRRQGFPNRISFADFMARYQSLGFSATRKVQPTSDNCEKILKACKIEDFAIGKTKVFLRYYHIQQLAKQFEKQHQYAVIIQKAIRGWLAWVKYSRVKTFRSNCAIKIQAGNVLY</sequence>
<keyword evidence="4" id="KW-0677">Repeat</keyword>
<dbReference type="OMA" id="YCFLAFN"/>
<dbReference type="Gene3D" id="1.10.10.820">
    <property type="match status" value="1"/>
</dbReference>
<evidence type="ECO:0000259" key="15">
    <source>
        <dbReference type="PROSITE" id="PS51456"/>
    </source>
</evidence>
<dbReference type="CTD" id="6752214"/>
<dbReference type="PROSITE" id="PS51456">
    <property type="entry name" value="MYOSIN_MOTOR"/>
    <property type="match status" value="1"/>
</dbReference>
<dbReference type="GO" id="GO:0000146">
    <property type="term" value="F:microfilament motor activity"/>
    <property type="evidence" value="ECO:0000318"/>
    <property type="project" value="GO_Central"/>
</dbReference>
<evidence type="ECO:0000256" key="4">
    <source>
        <dbReference type="ARBA" id="ARBA00022737"/>
    </source>
</evidence>
<gene>
    <name evidence="16" type="ORF">TRIADDRAFT_22946</name>
</gene>
<dbReference type="InterPro" id="IPR017441">
    <property type="entry name" value="Protein_kinase_ATP_BS"/>
</dbReference>
<dbReference type="Gene3D" id="1.20.5.4820">
    <property type="match status" value="1"/>
</dbReference>
<dbReference type="InterPro" id="IPR052409">
    <property type="entry name" value="Myosin-III_kinase_activity"/>
</dbReference>
<dbReference type="Gene3D" id="3.30.200.20">
    <property type="entry name" value="Phosphorylase Kinase, domain 1"/>
    <property type="match status" value="1"/>
</dbReference>
<dbReference type="InParanoid" id="B3RS73"/>
<evidence type="ECO:0000256" key="7">
    <source>
        <dbReference type="ARBA" id="ARBA00023123"/>
    </source>
</evidence>
<dbReference type="HOGENOM" id="CLU_000192_10_2_1"/>
<keyword evidence="11" id="KW-0966">Cell projection</keyword>
<dbReference type="PANTHER" id="PTHR46256">
    <property type="entry name" value="AGAP011099-PA"/>
    <property type="match status" value="1"/>
</dbReference>
<comment type="subcellular location">
    <subcellularLocation>
        <location evidence="2">Cell projection</location>
    </subcellularLocation>
    <subcellularLocation>
        <location evidence="1">Cytoplasm</location>
        <location evidence="1">Cytoskeleton</location>
    </subcellularLocation>
</comment>
<evidence type="ECO:0000313" key="16">
    <source>
        <dbReference type="EMBL" id="EDV27005.1"/>
    </source>
</evidence>
<keyword evidence="3" id="KW-0963">Cytoplasm</keyword>
<dbReference type="Gene3D" id="1.20.120.720">
    <property type="entry name" value="Myosin VI head, motor domain, U50 subdomain"/>
    <property type="match status" value="1"/>
</dbReference>
<dbReference type="SUPFAM" id="SSF56112">
    <property type="entry name" value="Protein kinase-like (PK-like)"/>
    <property type="match status" value="1"/>
</dbReference>
<feature type="binding site" evidence="12">
    <location>
        <begin position="430"/>
        <end position="437"/>
    </location>
    <ligand>
        <name>ATP</name>
        <dbReference type="ChEBI" id="CHEBI:30616"/>
    </ligand>
</feature>
<dbReference type="Gene3D" id="3.40.850.10">
    <property type="entry name" value="Kinesin motor domain"/>
    <property type="match status" value="1"/>
</dbReference>
<dbReference type="PROSITE" id="PS50011">
    <property type="entry name" value="PROTEIN_KINASE_DOM"/>
    <property type="match status" value="1"/>
</dbReference>
<dbReference type="SMART" id="SM00242">
    <property type="entry name" value="MYSc"/>
    <property type="match status" value="1"/>
</dbReference>
<evidence type="ECO:0000256" key="6">
    <source>
        <dbReference type="ARBA" id="ARBA00022840"/>
    </source>
</evidence>
<evidence type="ECO:0008006" key="18">
    <source>
        <dbReference type="Google" id="ProtNLM"/>
    </source>
</evidence>
<evidence type="ECO:0000256" key="8">
    <source>
        <dbReference type="ARBA" id="ARBA00023175"/>
    </source>
</evidence>
<dbReference type="GO" id="GO:0030832">
    <property type="term" value="P:regulation of actin filament length"/>
    <property type="evidence" value="ECO:0000318"/>
    <property type="project" value="GO_Central"/>
</dbReference>
<dbReference type="Pfam" id="PF00069">
    <property type="entry name" value="Pkinase"/>
    <property type="match status" value="1"/>
</dbReference>
<dbReference type="GO" id="GO:0016459">
    <property type="term" value="C:myosin complex"/>
    <property type="evidence" value="ECO:0007669"/>
    <property type="project" value="UniProtKB-KW"/>
</dbReference>
<proteinExistence type="inferred from homology"/>
<organism evidence="16 17">
    <name type="scientific">Trichoplax adhaerens</name>
    <name type="common">Trichoplax reptans</name>
    <dbReference type="NCBI Taxonomy" id="10228"/>
    <lineage>
        <taxon>Eukaryota</taxon>
        <taxon>Metazoa</taxon>
        <taxon>Placozoa</taxon>
        <taxon>Uniplacotomia</taxon>
        <taxon>Trichoplacea</taxon>
        <taxon>Trichoplacidae</taxon>
        <taxon>Trichoplax</taxon>
    </lineage>
</organism>
<dbReference type="AlphaFoldDB" id="B3RS73"/>
<dbReference type="PROSITE" id="PS00107">
    <property type="entry name" value="PROTEIN_KINASE_ATP"/>
    <property type="match status" value="1"/>
</dbReference>
<dbReference type="PRINTS" id="PR00193">
    <property type="entry name" value="MYOSINHEAVY"/>
</dbReference>
<name>B3RS73_TRIAD</name>
<evidence type="ECO:0000256" key="9">
    <source>
        <dbReference type="ARBA" id="ARBA00023203"/>
    </source>
</evidence>
<evidence type="ECO:0000256" key="1">
    <source>
        <dbReference type="ARBA" id="ARBA00004245"/>
    </source>
</evidence>
<keyword evidence="6 12" id="KW-0067">ATP-binding</keyword>
<keyword evidence="17" id="KW-1185">Reference proteome</keyword>
<evidence type="ECO:0000256" key="13">
    <source>
        <dbReference type="PROSITE-ProRule" id="PRU10141"/>
    </source>
</evidence>